<evidence type="ECO:0000313" key="2">
    <source>
        <dbReference type="Proteomes" id="UP000594095"/>
    </source>
</evidence>
<gene>
    <name evidence="1" type="ORF">pEaSNUABM12_00527</name>
</gene>
<proteinExistence type="predicted"/>
<dbReference type="Proteomes" id="UP000594095">
    <property type="component" value="Genome"/>
</dbReference>
<reference evidence="1 2" key="1">
    <citation type="submission" date="2020-08" db="EMBL/GenBank/DDBJ databases">
        <title>Complete genome sequence of Erwinia phage pEa_SNUABM_12.</title>
        <authorList>
            <person name="Kim S.G."/>
            <person name="Lee S.B."/>
            <person name="Park S.C."/>
        </authorList>
    </citation>
    <scope>NUCLEOTIDE SEQUENCE [LARGE SCALE GENOMIC DNA]</scope>
</reference>
<name>A0A7L8ZLU5_9CAUD</name>
<accession>A0A7L8ZLU5</accession>
<organism evidence="1 2">
    <name type="scientific">Erwinia phage pEa_SNUABM_12</name>
    <dbReference type="NCBI Taxonomy" id="2768773"/>
    <lineage>
        <taxon>Viruses</taxon>
        <taxon>Duplodnaviria</taxon>
        <taxon>Heunggongvirae</taxon>
        <taxon>Uroviricota</taxon>
        <taxon>Caudoviricetes</taxon>
        <taxon>Eneladusvirus</taxon>
        <taxon>Eneladusvirus BF</taxon>
    </lineage>
</organism>
<sequence>MVRTVGALKSLNASPHRTDYSIKLRSTASLCVNIVRDVRQVPLLTASLERVLYLRCTTCTCLKHSPACVYRNPLTYQLTYQGKVTSLTSSNRVQLVVFPSYCLLNTAGNPRVTPIIRASCPL</sequence>
<evidence type="ECO:0000313" key="1">
    <source>
        <dbReference type="EMBL" id="QOI71444.1"/>
    </source>
</evidence>
<protein>
    <submittedName>
        <fullName evidence="1">Uncharacterized protein</fullName>
    </submittedName>
</protein>
<dbReference type="EMBL" id="MT939486">
    <property type="protein sequence ID" value="QOI71444.1"/>
    <property type="molecule type" value="Genomic_DNA"/>
</dbReference>